<name>A0ABU2SP24_9ACTN</name>
<proteinExistence type="predicted"/>
<organism evidence="1 2">
    <name type="scientific">Streptomyces hesseae</name>
    <dbReference type="NCBI Taxonomy" id="3075519"/>
    <lineage>
        <taxon>Bacteria</taxon>
        <taxon>Bacillati</taxon>
        <taxon>Actinomycetota</taxon>
        <taxon>Actinomycetes</taxon>
        <taxon>Kitasatosporales</taxon>
        <taxon>Streptomycetaceae</taxon>
        <taxon>Streptomyces</taxon>
    </lineage>
</organism>
<sequence length="328" mass="35611">MTAHRPEPVDQWFDRHQRELAAVLDGVLDVEAGLREVLLQYRHETAVDALGAVLDVEGGLAAIVPVAAPPPPPTRPESVVPAAPASWPVDPVTRLTLRADPRVATAYEALNHTYFRTHKLDADLARVRELLSEHVPATRYELVSALQYVLDLTLFFSHDLGRDIDSGDAHSSGSGRRLARALKLTNDLVAALDRAIDYVKLPTGQERDMALARELSVALGRGRALVPLLVELRAEELKKAIGVALNTEPPSLDSTAVRAFLDDFTTSDLRAAELVGVDLGGVRWSESGTRWPATVDVDDLKNRSEDKGGGIWVVRAGTATVRDLAELA</sequence>
<dbReference type="RefSeq" id="WP_311611732.1">
    <property type="nucleotide sequence ID" value="NZ_JAVRFI010000009.1"/>
</dbReference>
<accession>A0ABU2SP24</accession>
<keyword evidence="2" id="KW-1185">Reference proteome</keyword>
<reference evidence="1" key="1">
    <citation type="submission" date="2024-05" db="EMBL/GenBank/DDBJ databases">
        <title>30 novel species of actinomycetes from the DSMZ collection.</title>
        <authorList>
            <person name="Nouioui I."/>
        </authorList>
    </citation>
    <scope>NUCLEOTIDE SEQUENCE</scope>
    <source>
        <strain evidence="1">DSM 40473</strain>
    </source>
</reference>
<evidence type="ECO:0000313" key="2">
    <source>
        <dbReference type="Proteomes" id="UP001180531"/>
    </source>
</evidence>
<comment type="caution">
    <text evidence="1">The sequence shown here is derived from an EMBL/GenBank/DDBJ whole genome shotgun (WGS) entry which is preliminary data.</text>
</comment>
<dbReference type="EMBL" id="JAVRFI010000009">
    <property type="protein sequence ID" value="MDT0450746.1"/>
    <property type="molecule type" value="Genomic_DNA"/>
</dbReference>
<dbReference type="Proteomes" id="UP001180531">
    <property type="component" value="Unassembled WGS sequence"/>
</dbReference>
<protein>
    <submittedName>
        <fullName evidence="1">Uncharacterized protein</fullName>
    </submittedName>
</protein>
<gene>
    <name evidence="1" type="ORF">RM609_16915</name>
</gene>
<evidence type="ECO:0000313" key="1">
    <source>
        <dbReference type="EMBL" id="MDT0450746.1"/>
    </source>
</evidence>